<reference evidence="2 3" key="1">
    <citation type="submission" date="2010-12" db="EMBL/GenBank/DDBJ databases">
        <title>Whole genome sequence of Anaerolinea thermophila UNI-1.</title>
        <authorList>
            <person name="Narita-Yamada S."/>
            <person name="Kishi E."/>
            <person name="Watanabe Y."/>
            <person name="Takasaki K."/>
            <person name="Ankai A."/>
            <person name="Oguchi A."/>
            <person name="Fukui S."/>
            <person name="Takahashi M."/>
            <person name="Yashiro I."/>
            <person name="Hosoyama A."/>
            <person name="Sekiguchi Y."/>
            <person name="Hanada S."/>
            <person name="Fujita N."/>
        </authorList>
    </citation>
    <scope>NUCLEOTIDE SEQUENCE [LARGE SCALE GENOMIC DNA]</scope>
    <source>
        <strain evidence="3">DSM 14523 / JCM 11388 / NBRC 100420 / UNI-1</strain>
    </source>
</reference>
<proteinExistence type="predicted"/>
<evidence type="ECO:0000259" key="1">
    <source>
        <dbReference type="Pfam" id="PF12867"/>
    </source>
</evidence>
<dbReference type="Proteomes" id="UP000008922">
    <property type="component" value="Chromosome"/>
</dbReference>
<keyword evidence="3" id="KW-1185">Reference proteome</keyword>
<sequence length="231" mass="26924">MLIRIGLENGFESRRSIAWALDYPGAFAYGRDGSEALLNMPQALVRYEHWVNRHAGEPRLNMSHLDLRLVETWEVYCINEAFEVVPEGLEINSFFRDDWRPLTEEEVRHGLDLLSWSRADLLAIVRDLPAEKLDQTYEGQRWSIRGILAHVATAEWWYLNRFGLMGERSSLPKDPFQRLEVVRQRLMEVLPSLAGSKQVLGVDGELWSPRKLLRRALWHEMDHIGHIVELL</sequence>
<dbReference type="InParanoid" id="E8N0I8"/>
<evidence type="ECO:0000313" key="2">
    <source>
        <dbReference type="EMBL" id="BAJ64737.1"/>
    </source>
</evidence>
<gene>
    <name evidence="2" type="ordered locus">ANT_27110</name>
</gene>
<dbReference type="SUPFAM" id="SSF109854">
    <property type="entry name" value="DinB/YfiT-like putative metalloenzymes"/>
    <property type="match status" value="1"/>
</dbReference>
<dbReference type="Pfam" id="PF12867">
    <property type="entry name" value="DinB_2"/>
    <property type="match status" value="1"/>
</dbReference>
<dbReference type="HOGENOM" id="CLU_1179499_0_0_0"/>
<dbReference type="eggNOG" id="COG2318">
    <property type="taxonomic scope" value="Bacteria"/>
</dbReference>
<dbReference type="STRING" id="926569.ANT_27110"/>
<dbReference type="AlphaFoldDB" id="E8N0I8"/>
<protein>
    <recommendedName>
        <fullName evidence="1">DinB-like domain-containing protein</fullName>
    </recommendedName>
</protein>
<dbReference type="OrthoDB" id="158368at2"/>
<dbReference type="InterPro" id="IPR034660">
    <property type="entry name" value="DinB/YfiT-like"/>
</dbReference>
<dbReference type="EMBL" id="AP012029">
    <property type="protein sequence ID" value="BAJ64737.1"/>
    <property type="molecule type" value="Genomic_DNA"/>
</dbReference>
<feature type="domain" description="DinB-like" evidence="1">
    <location>
        <begin position="114"/>
        <end position="227"/>
    </location>
</feature>
<dbReference type="Gene3D" id="1.20.120.450">
    <property type="entry name" value="dinb family like domain"/>
    <property type="match status" value="1"/>
</dbReference>
<dbReference type="RefSeq" id="WP_013561089.1">
    <property type="nucleotide sequence ID" value="NC_014960.1"/>
</dbReference>
<name>E8N0I8_ANATU</name>
<organism evidence="2 3">
    <name type="scientific">Anaerolinea thermophila (strain DSM 14523 / JCM 11388 / NBRC 100420 / UNI-1)</name>
    <dbReference type="NCBI Taxonomy" id="926569"/>
    <lineage>
        <taxon>Bacteria</taxon>
        <taxon>Bacillati</taxon>
        <taxon>Chloroflexota</taxon>
        <taxon>Anaerolineae</taxon>
        <taxon>Anaerolineales</taxon>
        <taxon>Anaerolineaceae</taxon>
        <taxon>Anaerolinea</taxon>
    </lineage>
</organism>
<accession>E8N0I8</accession>
<dbReference type="InterPro" id="IPR024775">
    <property type="entry name" value="DinB-like"/>
</dbReference>
<evidence type="ECO:0000313" key="3">
    <source>
        <dbReference type="Proteomes" id="UP000008922"/>
    </source>
</evidence>
<dbReference type="KEGG" id="atm:ANT_27110"/>